<proteinExistence type="predicted"/>
<dbReference type="Proteomes" id="UP000789702">
    <property type="component" value="Unassembled WGS sequence"/>
</dbReference>
<evidence type="ECO:0000313" key="1">
    <source>
        <dbReference type="EMBL" id="CAG8445266.1"/>
    </source>
</evidence>
<comment type="caution">
    <text evidence="1">The sequence shown here is derived from an EMBL/GenBank/DDBJ whole genome shotgun (WGS) entry which is preliminary data.</text>
</comment>
<dbReference type="EMBL" id="CAJVPU010000264">
    <property type="protein sequence ID" value="CAG8445266.1"/>
    <property type="molecule type" value="Genomic_DNA"/>
</dbReference>
<reference evidence="1" key="1">
    <citation type="submission" date="2021-06" db="EMBL/GenBank/DDBJ databases">
        <authorList>
            <person name="Kallberg Y."/>
            <person name="Tangrot J."/>
            <person name="Rosling A."/>
        </authorList>
    </citation>
    <scope>NUCLEOTIDE SEQUENCE</scope>
    <source>
        <strain evidence="1">IL203A</strain>
    </source>
</reference>
<keyword evidence="2" id="KW-1185">Reference proteome</keyword>
<accession>A0ACA9K0R4</accession>
<gene>
    <name evidence="1" type="ORF">DHETER_LOCUS523</name>
</gene>
<sequence>MNSSQDILANIILNRESELEVEKPEHQVNNSLGIEETKHQVNNLLEELEHQHNNSLKIEESEYQANNSFINFLDEIKEDYKQGNPQLCIAFNKFSERYKAAKSLSILWLTTFFYNINYTSIL</sequence>
<evidence type="ECO:0000313" key="2">
    <source>
        <dbReference type="Proteomes" id="UP000789702"/>
    </source>
</evidence>
<protein>
    <submittedName>
        <fullName evidence="1">6886_t:CDS:1</fullName>
    </submittedName>
</protein>
<organism evidence="1 2">
    <name type="scientific">Dentiscutata heterogama</name>
    <dbReference type="NCBI Taxonomy" id="1316150"/>
    <lineage>
        <taxon>Eukaryota</taxon>
        <taxon>Fungi</taxon>
        <taxon>Fungi incertae sedis</taxon>
        <taxon>Mucoromycota</taxon>
        <taxon>Glomeromycotina</taxon>
        <taxon>Glomeromycetes</taxon>
        <taxon>Diversisporales</taxon>
        <taxon>Gigasporaceae</taxon>
        <taxon>Dentiscutata</taxon>
    </lineage>
</organism>
<name>A0ACA9K0R4_9GLOM</name>